<accession>A0A139RMX2</accession>
<keyword evidence="2" id="KW-0812">Transmembrane</keyword>
<sequence>MKTAEENFQITADVLKDAQATLKQAQDKVDALKNAPQRLEEAKKALKQAELDYAKALELQRTSETELKDAQAELDKAEHEYDVLKAQYEAYQATVKPDTKLSEGTRKLVEVKDNKEHSLKAEKVAQRTNQVVTYSRVARNQELPKTGSTSSVLTMLGLGVLNLIGIAYPKSKNEDK</sequence>
<evidence type="ECO:0000256" key="2">
    <source>
        <dbReference type="SAM" id="Phobius"/>
    </source>
</evidence>
<reference evidence="3 4" key="1">
    <citation type="submission" date="2016-01" db="EMBL/GenBank/DDBJ databases">
        <title>Highly variable Streptococcus oralis are common among viridans streptococci isolated from primates.</title>
        <authorList>
            <person name="Denapaite D."/>
            <person name="Rieger M."/>
            <person name="Koendgen S."/>
            <person name="Brueckner R."/>
            <person name="Ochigava I."/>
            <person name="Kappeler P."/>
            <person name="Maetz-Rensing K."/>
            <person name="Leendertz F."/>
            <person name="Hakenbeck R."/>
        </authorList>
    </citation>
    <scope>NUCLEOTIDE SEQUENCE [LARGE SCALE GENOMIC DNA]</scope>
    <source>
        <strain evidence="3 4">DD17</strain>
    </source>
</reference>
<comment type="caution">
    <text evidence="3">The sequence shown here is derived from an EMBL/GenBank/DDBJ whole genome shotgun (WGS) entry which is preliminary data.</text>
</comment>
<keyword evidence="1" id="KW-0175">Coiled coil</keyword>
<proteinExistence type="predicted"/>
<keyword evidence="2" id="KW-0472">Membrane</keyword>
<dbReference type="AlphaFoldDB" id="A0A139RMX2"/>
<organism evidence="3 4">
    <name type="scientific">Streptococcus oralis</name>
    <dbReference type="NCBI Taxonomy" id="1303"/>
    <lineage>
        <taxon>Bacteria</taxon>
        <taxon>Bacillati</taxon>
        <taxon>Bacillota</taxon>
        <taxon>Bacilli</taxon>
        <taxon>Lactobacillales</taxon>
        <taxon>Streptococcaceae</taxon>
        <taxon>Streptococcus</taxon>
    </lineage>
</organism>
<evidence type="ECO:0000313" key="4">
    <source>
        <dbReference type="Proteomes" id="UP000072989"/>
    </source>
</evidence>
<dbReference type="NCBIfam" id="TIGR01167">
    <property type="entry name" value="LPXTG_anchor"/>
    <property type="match status" value="1"/>
</dbReference>
<feature type="transmembrane region" description="Helical" evidence="2">
    <location>
        <begin position="149"/>
        <end position="168"/>
    </location>
</feature>
<dbReference type="EMBL" id="LQZE01000151">
    <property type="protein sequence ID" value="KXU16084.1"/>
    <property type="molecule type" value="Genomic_DNA"/>
</dbReference>
<evidence type="ECO:0008006" key="5">
    <source>
        <dbReference type="Google" id="ProtNLM"/>
    </source>
</evidence>
<gene>
    <name evidence="3" type="ORF">SORDD17_00708</name>
</gene>
<dbReference type="Proteomes" id="UP000072989">
    <property type="component" value="Unassembled WGS sequence"/>
</dbReference>
<feature type="coiled-coil region" evidence="1">
    <location>
        <begin position="15"/>
        <end position="94"/>
    </location>
</feature>
<keyword evidence="2" id="KW-1133">Transmembrane helix</keyword>
<name>A0A139RMX2_STROR</name>
<protein>
    <recommendedName>
        <fullName evidence="5">Gram-positive cocci surface proteins LPxTG domain-containing protein</fullName>
    </recommendedName>
</protein>
<evidence type="ECO:0000256" key="1">
    <source>
        <dbReference type="SAM" id="Coils"/>
    </source>
</evidence>
<dbReference type="PATRIC" id="fig|1303.87.peg.859"/>
<evidence type="ECO:0000313" key="3">
    <source>
        <dbReference type="EMBL" id="KXU16084.1"/>
    </source>
</evidence>